<dbReference type="KEGG" id="qsa:O6P43_030555"/>
<keyword evidence="3" id="KW-0012">Acyltransferase</keyword>
<name>A0AAD7KTW3_QUISA</name>
<dbReference type="PANTHER" id="PTHR31623:SF17">
    <property type="entry name" value="F21J9.9"/>
    <property type="match status" value="1"/>
</dbReference>
<keyword evidence="2" id="KW-0808">Transferase</keyword>
<proteinExistence type="inferred from homology"/>
<evidence type="ECO:0000256" key="1">
    <source>
        <dbReference type="ARBA" id="ARBA00009861"/>
    </source>
</evidence>
<dbReference type="GO" id="GO:0016746">
    <property type="term" value="F:acyltransferase activity"/>
    <property type="evidence" value="ECO:0007669"/>
    <property type="project" value="UniProtKB-KW"/>
</dbReference>
<organism evidence="4 5">
    <name type="scientific">Quillaja saponaria</name>
    <name type="common">Soap bark tree</name>
    <dbReference type="NCBI Taxonomy" id="32244"/>
    <lineage>
        <taxon>Eukaryota</taxon>
        <taxon>Viridiplantae</taxon>
        <taxon>Streptophyta</taxon>
        <taxon>Embryophyta</taxon>
        <taxon>Tracheophyta</taxon>
        <taxon>Spermatophyta</taxon>
        <taxon>Magnoliopsida</taxon>
        <taxon>eudicotyledons</taxon>
        <taxon>Gunneridae</taxon>
        <taxon>Pentapetalae</taxon>
        <taxon>rosids</taxon>
        <taxon>fabids</taxon>
        <taxon>Fabales</taxon>
        <taxon>Quillajaceae</taxon>
        <taxon>Quillaja</taxon>
    </lineage>
</organism>
<reference evidence="4" key="1">
    <citation type="journal article" date="2023" name="Science">
        <title>Elucidation of the pathway for biosynthesis of saponin adjuvants from the soapbark tree.</title>
        <authorList>
            <person name="Reed J."/>
            <person name="Orme A."/>
            <person name="El-Demerdash A."/>
            <person name="Owen C."/>
            <person name="Martin L.B.B."/>
            <person name="Misra R.C."/>
            <person name="Kikuchi S."/>
            <person name="Rejzek M."/>
            <person name="Martin A.C."/>
            <person name="Harkess A."/>
            <person name="Leebens-Mack J."/>
            <person name="Louveau T."/>
            <person name="Stephenson M.J."/>
            <person name="Osbourn A."/>
        </authorList>
    </citation>
    <scope>NUCLEOTIDE SEQUENCE</scope>
    <source>
        <strain evidence="4">S10</strain>
    </source>
</reference>
<accession>A0AAD7KTW3</accession>
<gene>
    <name evidence="4" type="ORF">O6P43_030555</name>
</gene>
<evidence type="ECO:0000256" key="2">
    <source>
        <dbReference type="ARBA" id="ARBA00022679"/>
    </source>
</evidence>
<dbReference type="Proteomes" id="UP001163823">
    <property type="component" value="Chromosome 13"/>
</dbReference>
<keyword evidence="5" id="KW-1185">Reference proteome</keyword>
<dbReference type="AlphaFoldDB" id="A0AAD7KTW3"/>
<evidence type="ECO:0000313" key="5">
    <source>
        <dbReference type="Proteomes" id="UP001163823"/>
    </source>
</evidence>
<dbReference type="Gene3D" id="3.30.559.10">
    <property type="entry name" value="Chloramphenicol acetyltransferase-like domain"/>
    <property type="match status" value="1"/>
</dbReference>
<evidence type="ECO:0000313" key="4">
    <source>
        <dbReference type="EMBL" id="KAJ7945503.1"/>
    </source>
</evidence>
<dbReference type="EMBL" id="JARAOO010000013">
    <property type="protein sequence ID" value="KAJ7945503.1"/>
    <property type="molecule type" value="Genomic_DNA"/>
</dbReference>
<comment type="similarity">
    <text evidence="1">Belongs to the plant acyltransferase family.</text>
</comment>
<dbReference type="Pfam" id="PF02458">
    <property type="entry name" value="Transferase"/>
    <property type="match status" value="1"/>
</dbReference>
<comment type="caution">
    <text evidence="4">The sequence shown here is derived from an EMBL/GenBank/DDBJ whole genome shotgun (WGS) entry which is preliminary data.</text>
</comment>
<protein>
    <submittedName>
        <fullName evidence="4">Vinorine synthase-like</fullName>
    </submittedName>
</protein>
<dbReference type="InterPro" id="IPR023213">
    <property type="entry name" value="CAT-like_dom_sf"/>
</dbReference>
<evidence type="ECO:0000256" key="3">
    <source>
        <dbReference type="ARBA" id="ARBA00023315"/>
    </source>
</evidence>
<sequence>MENLDACLLAIQVNLFDCGGIAIGVCMLHKFGDTSTVTNFTSDWAIIGRKNHLDKEALSRPVLDAASAFPGDDFHLPGRPAGVVFEKGHM</sequence>
<dbReference type="PANTHER" id="PTHR31623">
    <property type="entry name" value="F21J9.9"/>
    <property type="match status" value="1"/>
</dbReference>